<dbReference type="STRING" id="103827.A0A0N5CS35"/>
<dbReference type="WBParaSite" id="TCLT_0000303601-mRNA-1">
    <property type="protein sequence ID" value="TCLT_0000303601-mRNA-1"/>
    <property type="gene ID" value="TCLT_0000303601"/>
</dbReference>
<dbReference type="GO" id="GO:0017128">
    <property type="term" value="F:phospholipid scramblase activity"/>
    <property type="evidence" value="ECO:0007669"/>
    <property type="project" value="InterPro"/>
</dbReference>
<keyword evidence="2" id="KW-0106">Calcium</keyword>
<sequence>MQRPFTCSSLLAGPCGTYPVCCLFSRRCAQQMKIESPPGSFIGSVVQKMNFVQPFYEVVDSMGKAKYCIYGSVFNFSCFSCCCCNVQYEITTIDKKILIGIIIKEWQRSAGDHKVKESYSVSCE</sequence>
<comment type="cofactor">
    <cofactor evidence="2">
        <name>Ca(2+)</name>
        <dbReference type="ChEBI" id="CHEBI:29108"/>
    </cofactor>
</comment>
<reference evidence="5" key="1">
    <citation type="submission" date="2017-02" db="UniProtKB">
        <authorList>
            <consortium name="WormBaseParasite"/>
        </authorList>
    </citation>
    <scope>IDENTIFICATION</scope>
</reference>
<evidence type="ECO:0000256" key="2">
    <source>
        <dbReference type="RuleBase" id="RU363116"/>
    </source>
</evidence>
<evidence type="ECO:0000313" key="4">
    <source>
        <dbReference type="Proteomes" id="UP000276776"/>
    </source>
</evidence>
<keyword evidence="2" id="KW-0564">Palmitate</keyword>
<dbReference type="GO" id="GO:0005886">
    <property type="term" value="C:plasma membrane"/>
    <property type="evidence" value="ECO:0007669"/>
    <property type="project" value="TreeGrafter"/>
</dbReference>
<dbReference type="Pfam" id="PF03803">
    <property type="entry name" value="Scramblase"/>
    <property type="match status" value="1"/>
</dbReference>
<proteinExistence type="inferred from homology"/>
<dbReference type="PANTHER" id="PTHR23248:SF9">
    <property type="entry name" value="PHOSPHOLIPID SCRAMBLASE"/>
    <property type="match status" value="1"/>
</dbReference>
<organism evidence="5">
    <name type="scientific">Thelazia callipaeda</name>
    <name type="common">Oriental eyeworm</name>
    <name type="synonym">Parasitic nematode</name>
    <dbReference type="NCBI Taxonomy" id="103827"/>
    <lineage>
        <taxon>Eukaryota</taxon>
        <taxon>Metazoa</taxon>
        <taxon>Ecdysozoa</taxon>
        <taxon>Nematoda</taxon>
        <taxon>Chromadorea</taxon>
        <taxon>Rhabditida</taxon>
        <taxon>Spirurina</taxon>
        <taxon>Spiruromorpha</taxon>
        <taxon>Thelazioidea</taxon>
        <taxon>Thelaziidae</taxon>
        <taxon>Thelazia</taxon>
    </lineage>
</organism>
<reference evidence="3 4" key="2">
    <citation type="submission" date="2018-11" db="EMBL/GenBank/DDBJ databases">
        <authorList>
            <consortium name="Pathogen Informatics"/>
        </authorList>
    </citation>
    <scope>NUCLEOTIDE SEQUENCE [LARGE SCALE GENOMIC DNA]</scope>
</reference>
<keyword evidence="4" id="KW-1185">Reference proteome</keyword>
<dbReference type="EMBL" id="UYYF01000912">
    <property type="protein sequence ID" value="VDM99301.1"/>
    <property type="molecule type" value="Genomic_DNA"/>
</dbReference>
<keyword evidence="2" id="KW-0449">Lipoprotein</keyword>
<dbReference type="AlphaFoldDB" id="A0A0N5CS35"/>
<dbReference type="PANTHER" id="PTHR23248">
    <property type="entry name" value="PHOSPHOLIPID SCRAMBLASE-RELATED"/>
    <property type="match status" value="1"/>
</dbReference>
<dbReference type="Proteomes" id="UP000276776">
    <property type="component" value="Unassembled WGS sequence"/>
</dbReference>
<dbReference type="InterPro" id="IPR005552">
    <property type="entry name" value="Scramblase"/>
</dbReference>
<evidence type="ECO:0000256" key="1">
    <source>
        <dbReference type="ARBA" id="ARBA00005350"/>
    </source>
</evidence>
<gene>
    <name evidence="3" type="ORF">TCLT_LOCUS3036</name>
</gene>
<name>A0A0N5CS35_THECL</name>
<evidence type="ECO:0000313" key="5">
    <source>
        <dbReference type="WBParaSite" id="TCLT_0000303601-mRNA-1"/>
    </source>
</evidence>
<comment type="function">
    <text evidence="2">May mediate accelerated ATP-independent bidirectional transbilayer migration of phospholipids upon binding calcium ions that results in a loss of phospholipid asymmetry in the plasma membrane.</text>
</comment>
<accession>A0A0N5CS35</accession>
<evidence type="ECO:0000313" key="3">
    <source>
        <dbReference type="EMBL" id="VDM99301.1"/>
    </source>
</evidence>
<protein>
    <recommendedName>
        <fullName evidence="2">Phospholipid scramblase</fullName>
    </recommendedName>
</protein>
<dbReference type="OrthoDB" id="444338at2759"/>
<comment type="similarity">
    <text evidence="1 2">Belongs to the phospholipid scramblase family.</text>
</comment>